<gene>
    <name evidence="1" type="ORF">LSAA_15049</name>
</gene>
<sequence>MLNSNEDWHNGSPQNSRPRFRPDPYVRYTPIFRSWDVIFMPSYGYNDDSLPTFTFRPSESISSLVPQLKTSKNFPCFVQKNCNKEDFVIVIKALHFRLQAIQSYVQKRIISTILLDVIIKAKMPDLAKASSLSNSSVSLAPLIDLSDEALQQEHYSPLHLKEHEDISFLDVDLDEQPLEVEESAIKDEYNTFDFLNLMSSTGSSCSDTQNDSSSFEMSCRAKDILDSDSKSQYELSVPLTPELGSEINNNSLLIEFLVAGKHLGEKFISDSLKTSTLKFENSTWKVPIDQIINIFKEIIRIIDSDFVKIKVDLYYKDTWKVLNIYLPSFGFPLCTFATLKDVQIMKKVAQFRLVFEDETTDTIWVNNNDGIDVVSSNGLNTVEVWPSYYKKYGKWPSKIGLKRGSLGMWKSLYFPMTEPHSKNKLRDNVSQLFKSNGSKISCVDDYVQALRVAGGSKDRVDTSLLPVLSEFSSFYKYTSCCP</sequence>
<organism evidence="1 2">
    <name type="scientific">Lepeophtheirus salmonis</name>
    <name type="common">Salmon louse</name>
    <name type="synonym">Caligus salmonis</name>
    <dbReference type="NCBI Taxonomy" id="72036"/>
    <lineage>
        <taxon>Eukaryota</taxon>
        <taxon>Metazoa</taxon>
        <taxon>Ecdysozoa</taxon>
        <taxon>Arthropoda</taxon>
        <taxon>Crustacea</taxon>
        <taxon>Multicrustacea</taxon>
        <taxon>Hexanauplia</taxon>
        <taxon>Copepoda</taxon>
        <taxon>Siphonostomatoida</taxon>
        <taxon>Caligidae</taxon>
        <taxon>Lepeophtheirus</taxon>
    </lineage>
</organism>
<dbReference type="Proteomes" id="UP000675881">
    <property type="component" value="Chromosome 9"/>
</dbReference>
<accession>A0A7R8D6K1</accession>
<proteinExistence type="predicted"/>
<keyword evidence="2" id="KW-1185">Reference proteome</keyword>
<evidence type="ECO:0000313" key="1">
    <source>
        <dbReference type="EMBL" id="CAF3044842.1"/>
    </source>
</evidence>
<evidence type="ECO:0000313" key="2">
    <source>
        <dbReference type="Proteomes" id="UP000675881"/>
    </source>
</evidence>
<dbReference type="EMBL" id="HG994588">
    <property type="protein sequence ID" value="CAF3044842.1"/>
    <property type="molecule type" value="Genomic_DNA"/>
</dbReference>
<dbReference type="AlphaFoldDB" id="A0A7R8D6K1"/>
<reference evidence="1" key="1">
    <citation type="submission" date="2021-02" db="EMBL/GenBank/DDBJ databases">
        <authorList>
            <person name="Bekaert M."/>
        </authorList>
    </citation>
    <scope>NUCLEOTIDE SEQUENCE</scope>
    <source>
        <strain evidence="1">IoA-00</strain>
    </source>
</reference>
<name>A0A7R8D6K1_LEPSM</name>
<protein>
    <submittedName>
        <fullName evidence="1">(salmon louse) hypothetical protein</fullName>
    </submittedName>
</protein>